<evidence type="ECO:0000256" key="3">
    <source>
        <dbReference type="ARBA" id="ARBA00023136"/>
    </source>
</evidence>
<name>A0A368BNT7_9GAMM</name>
<evidence type="ECO:0000256" key="4">
    <source>
        <dbReference type="SAM" id="Phobius"/>
    </source>
</evidence>
<sequence length="534" mass="58532">MKNNFGHSWRAYLIYVFLGISLLILVFRIASLQYIEGDFLTSKGKSMLEITRSIPANRGRIFDRNNFPLAVSINQYDLYALKKFSEEDFRKLSSVVFLKKEYSAIKKLNKKILIFSNLSFSQYENVKSLNLSGIEIESFQKRYYPLGEQVSTLIGFAGKDGFGLEGLENILDSELSGVSGREIIYRNASRRPRVIQEAIQGLDTRLTIDSRIQFYAYKHLSSFVEANNAKGGSAIVLDNLSGEILAIASYPSYNPNSPKRQIKRNRALVDAFEPGSIIKPLALAKGIDMGILSSNQVIDTSPGFINLSGRMISDPKNYNNLTLNEIIAKSSQVGASKLALQVGIDGLISGYKGFGLSKPPNIFFPGIAYGVINSRENISDHEIASIGFGYSMTASSLQLAQAYSVFANEGYLKDFKIFIDNAEVYKQRVIGKDAADEVLESLQLVVSDGTGKLARVSNHDVAGKTGTSHKASSKGGYDQSKYIASFAGIAPLGSKRLTIFVSIDEPGLNNYSGGSIAAPLFAAISNDVLNYLDE</sequence>
<dbReference type="GO" id="GO:0004180">
    <property type="term" value="F:carboxypeptidase activity"/>
    <property type="evidence" value="ECO:0007669"/>
    <property type="project" value="UniProtKB-KW"/>
</dbReference>
<dbReference type="GO" id="GO:0008658">
    <property type="term" value="F:penicillin binding"/>
    <property type="evidence" value="ECO:0007669"/>
    <property type="project" value="InterPro"/>
</dbReference>
<reference evidence="7 8" key="1">
    <citation type="journal article" date="2018" name="Microbiome">
        <title>Fine metagenomic profile of the Mediterranean stratified and mixed water columns revealed by assembly and recruitment.</title>
        <authorList>
            <person name="Haro-Moreno J.M."/>
            <person name="Lopez-Perez M."/>
            <person name="De La Torre J.R."/>
            <person name="Picazo A."/>
            <person name="Camacho A."/>
            <person name="Rodriguez-Valera F."/>
        </authorList>
    </citation>
    <scope>NUCLEOTIDE SEQUENCE [LARGE SCALE GENOMIC DNA]</scope>
    <source>
        <strain evidence="7">MED-G84</strain>
    </source>
</reference>
<keyword evidence="2" id="KW-0645">Protease</keyword>
<dbReference type="EMBL" id="QOPC01000009">
    <property type="protein sequence ID" value="RCL38527.1"/>
    <property type="molecule type" value="Genomic_DNA"/>
</dbReference>
<keyword evidence="2" id="KW-0378">Hydrolase</keyword>
<dbReference type="SUPFAM" id="SSF56601">
    <property type="entry name" value="beta-lactamase/transpeptidase-like"/>
    <property type="match status" value="1"/>
</dbReference>
<keyword evidence="4" id="KW-1133">Transmembrane helix</keyword>
<dbReference type="GO" id="GO:0071555">
    <property type="term" value="P:cell wall organization"/>
    <property type="evidence" value="ECO:0007669"/>
    <property type="project" value="TreeGrafter"/>
</dbReference>
<feature type="transmembrane region" description="Helical" evidence="4">
    <location>
        <begin position="12"/>
        <end position="35"/>
    </location>
</feature>
<feature type="domain" description="Penicillin-binding protein transpeptidase" evidence="5">
    <location>
        <begin position="232"/>
        <end position="525"/>
    </location>
</feature>
<dbReference type="AlphaFoldDB" id="A0A368BNT7"/>
<evidence type="ECO:0000259" key="6">
    <source>
        <dbReference type="Pfam" id="PF03717"/>
    </source>
</evidence>
<keyword evidence="3 4" id="KW-0472">Membrane</keyword>
<dbReference type="InterPro" id="IPR005311">
    <property type="entry name" value="PBP_dimer"/>
</dbReference>
<accession>A0A368BNT7</accession>
<evidence type="ECO:0000313" key="7">
    <source>
        <dbReference type="EMBL" id="RCL38527.1"/>
    </source>
</evidence>
<evidence type="ECO:0000256" key="2">
    <source>
        <dbReference type="ARBA" id="ARBA00022645"/>
    </source>
</evidence>
<protein>
    <submittedName>
        <fullName evidence="7">Penicillin-binding protein 2</fullName>
    </submittedName>
</protein>
<evidence type="ECO:0000259" key="5">
    <source>
        <dbReference type="Pfam" id="PF00905"/>
    </source>
</evidence>
<dbReference type="Pfam" id="PF00905">
    <property type="entry name" value="Transpeptidase"/>
    <property type="match status" value="1"/>
</dbReference>
<dbReference type="Proteomes" id="UP000253032">
    <property type="component" value="Unassembled WGS sequence"/>
</dbReference>
<keyword evidence="4" id="KW-0812">Transmembrane</keyword>
<dbReference type="InterPro" id="IPR050515">
    <property type="entry name" value="Beta-lactam/transpept"/>
</dbReference>
<dbReference type="Pfam" id="PF03717">
    <property type="entry name" value="PBP_dimer"/>
    <property type="match status" value="1"/>
</dbReference>
<keyword evidence="2" id="KW-0121">Carboxypeptidase</keyword>
<dbReference type="GO" id="GO:0005886">
    <property type="term" value="C:plasma membrane"/>
    <property type="evidence" value="ECO:0007669"/>
    <property type="project" value="TreeGrafter"/>
</dbReference>
<gene>
    <name evidence="7" type="ORF">DBW98_02285</name>
</gene>
<dbReference type="SUPFAM" id="SSF56519">
    <property type="entry name" value="Penicillin binding protein dimerisation domain"/>
    <property type="match status" value="1"/>
</dbReference>
<organism evidence="7 8">
    <name type="scientific">SAR86 cluster bacterium</name>
    <dbReference type="NCBI Taxonomy" id="2030880"/>
    <lineage>
        <taxon>Bacteria</taxon>
        <taxon>Pseudomonadati</taxon>
        <taxon>Pseudomonadota</taxon>
        <taxon>Gammaproteobacteria</taxon>
        <taxon>SAR86 cluster</taxon>
    </lineage>
</organism>
<dbReference type="PANTHER" id="PTHR30627">
    <property type="entry name" value="PEPTIDOGLYCAN D,D-TRANSPEPTIDASE"/>
    <property type="match status" value="1"/>
</dbReference>
<dbReference type="InterPro" id="IPR001460">
    <property type="entry name" value="PCN-bd_Tpept"/>
</dbReference>
<comment type="subcellular location">
    <subcellularLocation>
        <location evidence="1">Membrane</location>
    </subcellularLocation>
</comment>
<feature type="domain" description="Penicillin-binding protein dimerisation" evidence="6">
    <location>
        <begin position="54"/>
        <end position="191"/>
    </location>
</feature>
<dbReference type="InterPro" id="IPR036138">
    <property type="entry name" value="PBP_dimer_sf"/>
</dbReference>
<proteinExistence type="predicted"/>
<comment type="caution">
    <text evidence="7">The sequence shown here is derived from an EMBL/GenBank/DDBJ whole genome shotgun (WGS) entry which is preliminary data.</text>
</comment>
<dbReference type="Gene3D" id="3.30.450.330">
    <property type="match status" value="1"/>
</dbReference>
<dbReference type="Gene3D" id="3.40.710.10">
    <property type="entry name" value="DD-peptidase/beta-lactamase superfamily"/>
    <property type="match status" value="1"/>
</dbReference>
<evidence type="ECO:0000313" key="8">
    <source>
        <dbReference type="Proteomes" id="UP000253032"/>
    </source>
</evidence>
<evidence type="ECO:0000256" key="1">
    <source>
        <dbReference type="ARBA" id="ARBA00004370"/>
    </source>
</evidence>
<dbReference type="InterPro" id="IPR012338">
    <property type="entry name" value="Beta-lactam/transpept-like"/>
</dbReference>
<dbReference type="Gene3D" id="3.90.1310.10">
    <property type="entry name" value="Penicillin-binding protein 2a (Domain 2)"/>
    <property type="match status" value="1"/>
</dbReference>
<dbReference type="PANTHER" id="PTHR30627:SF1">
    <property type="entry name" value="PEPTIDOGLYCAN D,D-TRANSPEPTIDASE FTSI"/>
    <property type="match status" value="1"/>
</dbReference>